<accession>A0ACB0IAI5</accession>
<keyword evidence="2" id="KW-1185">Reference proteome</keyword>
<gene>
    <name evidence="1" type="ORF">MILVUS5_LOCUS1126</name>
</gene>
<sequence length="111" mass="12792">MASSSNGCHNFSVKFEGRQEHFKLLISKLSSLAALKNKIEEMFLLKNNEHIQIQHMAYLNSCTDITSDSIEATTTKYWYKLKGDLEVQLMFSFVENENEPHRLYATLKKSG</sequence>
<evidence type="ECO:0000313" key="1">
    <source>
        <dbReference type="EMBL" id="CAJ2629049.1"/>
    </source>
</evidence>
<dbReference type="EMBL" id="CASHSV030000001">
    <property type="protein sequence ID" value="CAJ2629049.1"/>
    <property type="molecule type" value="Genomic_DNA"/>
</dbReference>
<proteinExistence type="predicted"/>
<evidence type="ECO:0000313" key="2">
    <source>
        <dbReference type="Proteomes" id="UP001177021"/>
    </source>
</evidence>
<protein>
    <submittedName>
        <fullName evidence="1">Uncharacterized protein</fullName>
    </submittedName>
</protein>
<organism evidence="1 2">
    <name type="scientific">Trifolium pratense</name>
    <name type="common">Red clover</name>
    <dbReference type="NCBI Taxonomy" id="57577"/>
    <lineage>
        <taxon>Eukaryota</taxon>
        <taxon>Viridiplantae</taxon>
        <taxon>Streptophyta</taxon>
        <taxon>Embryophyta</taxon>
        <taxon>Tracheophyta</taxon>
        <taxon>Spermatophyta</taxon>
        <taxon>Magnoliopsida</taxon>
        <taxon>eudicotyledons</taxon>
        <taxon>Gunneridae</taxon>
        <taxon>Pentapetalae</taxon>
        <taxon>rosids</taxon>
        <taxon>fabids</taxon>
        <taxon>Fabales</taxon>
        <taxon>Fabaceae</taxon>
        <taxon>Papilionoideae</taxon>
        <taxon>50 kb inversion clade</taxon>
        <taxon>NPAAA clade</taxon>
        <taxon>Hologalegina</taxon>
        <taxon>IRL clade</taxon>
        <taxon>Trifolieae</taxon>
        <taxon>Trifolium</taxon>
    </lineage>
</organism>
<name>A0ACB0IAI5_TRIPR</name>
<comment type="caution">
    <text evidence="1">The sequence shown here is derived from an EMBL/GenBank/DDBJ whole genome shotgun (WGS) entry which is preliminary data.</text>
</comment>
<reference evidence="1" key="1">
    <citation type="submission" date="2023-10" db="EMBL/GenBank/DDBJ databases">
        <authorList>
            <person name="Rodriguez Cubillos JULIANA M."/>
            <person name="De Vega J."/>
        </authorList>
    </citation>
    <scope>NUCLEOTIDE SEQUENCE</scope>
</reference>
<dbReference type="Proteomes" id="UP001177021">
    <property type="component" value="Unassembled WGS sequence"/>
</dbReference>